<dbReference type="PANTHER" id="PTHR30345:SF0">
    <property type="entry name" value="DNA DAMAGE-REPAIR_TOLERATION PROTEIN DRT102"/>
    <property type="match status" value="1"/>
</dbReference>
<dbReference type="InterPro" id="IPR036569">
    <property type="entry name" value="RpiB_LacA_LacB_sf"/>
</dbReference>
<dbReference type="NCBIfam" id="TIGR01120">
    <property type="entry name" value="rpiB"/>
    <property type="match status" value="1"/>
</dbReference>
<sequence>MKVQQIVIASDHAGYKLKKSIIRHFSKTVYFSDMGTHSTDSCDYPDFAHSASVAITRGEISKGILICGSGNGMAMAANKHQMIRCALAWNVEIAQLARQHNNANMLSLPARFISEKEAFEIVEAFLNTEFEGGRHENRVRKISEF</sequence>
<evidence type="ECO:0000256" key="1">
    <source>
        <dbReference type="ARBA" id="ARBA00023235"/>
    </source>
</evidence>
<dbReference type="PANTHER" id="PTHR30345">
    <property type="entry name" value="RIBOSE-5-PHOSPHATE ISOMERASE B"/>
    <property type="match status" value="1"/>
</dbReference>
<accession>A0A644WR35</accession>
<gene>
    <name evidence="2" type="primary">ywlF_9</name>
    <name evidence="2" type="ORF">SDC9_52455</name>
</gene>
<dbReference type="Gene3D" id="3.40.1400.10">
    <property type="entry name" value="Sugar-phosphate isomerase, RpiB/LacA/LacB"/>
    <property type="match status" value="1"/>
</dbReference>
<dbReference type="InterPro" id="IPR004785">
    <property type="entry name" value="RpiB"/>
</dbReference>
<proteinExistence type="predicted"/>
<dbReference type="NCBIfam" id="TIGR00689">
    <property type="entry name" value="rpiB_lacA_lacB"/>
    <property type="match status" value="1"/>
</dbReference>
<dbReference type="InterPro" id="IPR003500">
    <property type="entry name" value="RpiB_LacA_LacB"/>
</dbReference>
<dbReference type="EC" id="5.3.1.-" evidence="2"/>
<comment type="caution">
    <text evidence="2">The sequence shown here is derived from an EMBL/GenBank/DDBJ whole genome shotgun (WGS) entry which is preliminary data.</text>
</comment>
<name>A0A644WR35_9ZZZZ</name>
<protein>
    <submittedName>
        <fullName evidence="2">Putative sugar phosphate isomerase YwlF</fullName>
        <ecNumber evidence="2">5.3.1.-</ecNumber>
    </submittedName>
</protein>
<organism evidence="2">
    <name type="scientific">bioreactor metagenome</name>
    <dbReference type="NCBI Taxonomy" id="1076179"/>
    <lineage>
        <taxon>unclassified sequences</taxon>
        <taxon>metagenomes</taxon>
        <taxon>ecological metagenomes</taxon>
    </lineage>
</organism>
<dbReference type="PIRSF" id="PIRSF005384">
    <property type="entry name" value="RpiB_LacA_B"/>
    <property type="match status" value="1"/>
</dbReference>
<dbReference type="GO" id="GO:0004751">
    <property type="term" value="F:ribose-5-phosphate isomerase activity"/>
    <property type="evidence" value="ECO:0007669"/>
    <property type="project" value="TreeGrafter"/>
</dbReference>
<dbReference type="NCBIfam" id="NF004051">
    <property type="entry name" value="PRK05571.1"/>
    <property type="match status" value="1"/>
</dbReference>
<dbReference type="SUPFAM" id="SSF89623">
    <property type="entry name" value="Ribose/Galactose isomerase RpiB/AlsB"/>
    <property type="match status" value="1"/>
</dbReference>
<dbReference type="Pfam" id="PF02502">
    <property type="entry name" value="LacAB_rpiB"/>
    <property type="match status" value="1"/>
</dbReference>
<evidence type="ECO:0000313" key="2">
    <source>
        <dbReference type="EMBL" id="MPM06159.1"/>
    </source>
</evidence>
<dbReference type="EMBL" id="VSSQ01001203">
    <property type="protein sequence ID" value="MPM06159.1"/>
    <property type="molecule type" value="Genomic_DNA"/>
</dbReference>
<dbReference type="AlphaFoldDB" id="A0A644WR35"/>
<dbReference type="GO" id="GO:0019316">
    <property type="term" value="P:D-allose catabolic process"/>
    <property type="evidence" value="ECO:0007669"/>
    <property type="project" value="TreeGrafter"/>
</dbReference>
<keyword evidence="1 2" id="KW-0413">Isomerase</keyword>
<reference evidence="2" key="1">
    <citation type="submission" date="2019-08" db="EMBL/GenBank/DDBJ databases">
        <authorList>
            <person name="Kucharzyk K."/>
            <person name="Murdoch R.W."/>
            <person name="Higgins S."/>
            <person name="Loffler F."/>
        </authorList>
    </citation>
    <scope>NUCLEOTIDE SEQUENCE</scope>
</reference>
<dbReference type="GO" id="GO:0009052">
    <property type="term" value="P:pentose-phosphate shunt, non-oxidative branch"/>
    <property type="evidence" value="ECO:0007669"/>
    <property type="project" value="TreeGrafter"/>
</dbReference>